<dbReference type="Gene3D" id="3.60.21.10">
    <property type="match status" value="1"/>
</dbReference>
<name>A0A7Y9T846_9BACT</name>
<dbReference type="InterPro" id="IPR024654">
    <property type="entry name" value="Calcineurin-like_PHP_lpxH"/>
</dbReference>
<evidence type="ECO:0000313" key="3">
    <source>
        <dbReference type="EMBL" id="NYF50190.1"/>
    </source>
</evidence>
<dbReference type="InterPro" id="IPR029052">
    <property type="entry name" value="Metallo-depent_PP-like"/>
</dbReference>
<dbReference type="PIRSF" id="PIRSF000883">
    <property type="entry name" value="Pesterase_MJ0912"/>
    <property type="match status" value="1"/>
</dbReference>
<dbReference type="AlphaFoldDB" id="A0A7Y9T846"/>
<sequence length="268" mass="29706">MSIDLRIVPYVVWGQFDCMRALVISDIHGNLEALNAVLAAAEPYDVLWNLGDVVGYGGSPNEVVALMRAKAQVNVRGNHDRVCCGLTSAVGFNPVARAAAEWTKAELTEENLAWLKAMPQGPVVPEQLGVTCVHGSPLNEDQYILSMRDAWAPLQQAATTITFFGHTHLQGGFSQKGHEWHEIRAQFRTRNAAESWKMLIPEGTRHLINPGSVGQPRDSDWRAAFVIYDSEAREIIYHRVPYDLTAAQGRILMAGLPERLAARLREGR</sequence>
<dbReference type="PANTHER" id="PTHR42850">
    <property type="entry name" value="METALLOPHOSPHOESTERASE"/>
    <property type="match status" value="1"/>
</dbReference>
<evidence type="ECO:0000256" key="1">
    <source>
        <dbReference type="ARBA" id="ARBA00008950"/>
    </source>
</evidence>
<gene>
    <name evidence="3" type="ORF">HDF12_000555</name>
</gene>
<dbReference type="Pfam" id="PF12850">
    <property type="entry name" value="Metallophos_2"/>
    <property type="match status" value="1"/>
</dbReference>
<dbReference type="EMBL" id="JACCCV010000001">
    <property type="protein sequence ID" value="NYF50190.1"/>
    <property type="molecule type" value="Genomic_DNA"/>
</dbReference>
<dbReference type="GO" id="GO:0005737">
    <property type="term" value="C:cytoplasm"/>
    <property type="evidence" value="ECO:0007669"/>
    <property type="project" value="TreeGrafter"/>
</dbReference>
<organism evidence="3 4">
    <name type="scientific">Tunturiibacter lichenicola</name>
    <dbReference type="NCBI Taxonomy" id="2051959"/>
    <lineage>
        <taxon>Bacteria</taxon>
        <taxon>Pseudomonadati</taxon>
        <taxon>Acidobacteriota</taxon>
        <taxon>Terriglobia</taxon>
        <taxon>Terriglobales</taxon>
        <taxon>Acidobacteriaceae</taxon>
        <taxon>Tunturiibacter</taxon>
    </lineage>
</organism>
<dbReference type="PANTHER" id="PTHR42850:SF2">
    <property type="entry name" value="BLL5683 PROTEIN"/>
    <property type="match status" value="1"/>
</dbReference>
<feature type="domain" description="Calcineurin-like phosphoesterase" evidence="2">
    <location>
        <begin position="19"/>
        <end position="229"/>
    </location>
</feature>
<comment type="caution">
    <text evidence="3">The sequence shown here is derived from an EMBL/GenBank/DDBJ whole genome shotgun (WGS) entry which is preliminary data.</text>
</comment>
<dbReference type="InterPro" id="IPR011152">
    <property type="entry name" value="Pesterase_MJ0912"/>
</dbReference>
<dbReference type="GO" id="GO:0016791">
    <property type="term" value="F:phosphatase activity"/>
    <property type="evidence" value="ECO:0007669"/>
    <property type="project" value="TreeGrafter"/>
</dbReference>
<evidence type="ECO:0000313" key="4">
    <source>
        <dbReference type="Proteomes" id="UP000534186"/>
    </source>
</evidence>
<reference evidence="3 4" key="1">
    <citation type="submission" date="2020-07" db="EMBL/GenBank/DDBJ databases">
        <title>Genomic Encyclopedia of Type Strains, Phase IV (KMG-V): Genome sequencing to study the core and pangenomes of soil and plant-associated prokaryotes.</title>
        <authorList>
            <person name="Whitman W."/>
        </authorList>
    </citation>
    <scope>NUCLEOTIDE SEQUENCE [LARGE SCALE GENOMIC DNA]</scope>
    <source>
        <strain evidence="3 4">M8UP30</strain>
    </source>
</reference>
<dbReference type="SUPFAM" id="SSF56300">
    <property type="entry name" value="Metallo-dependent phosphatases"/>
    <property type="match status" value="1"/>
</dbReference>
<comment type="similarity">
    <text evidence="1">Belongs to the metallophosphoesterase superfamily. YfcE family.</text>
</comment>
<evidence type="ECO:0000259" key="2">
    <source>
        <dbReference type="Pfam" id="PF12850"/>
    </source>
</evidence>
<accession>A0A7Y9T846</accession>
<proteinExistence type="inferred from homology"/>
<dbReference type="InterPro" id="IPR050126">
    <property type="entry name" value="Ap4A_hydrolase"/>
</dbReference>
<protein>
    <submittedName>
        <fullName evidence="3">Putative phosphodiesterase</fullName>
    </submittedName>
</protein>
<dbReference type="Proteomes" id="UP000534186">
    <property type="component" value="Unassembled WGS sequence"/>
</dbReference>